<reference evidence="3" key="1">
    <citation type="submission" date="2021-05" db="EMBL/GenBank/DDBJ databases">
        <authorList>
            <person name="Alioto T."/>
            <person name="Alioto T."/>
            <person name="Gomez Garrido J."/>
        </authorList>
    </citation>
    <scope>NUCLEOTIDE SEQUENCE</scope>
</reference>
<feature type="chain" id="PRO_5036428966" description="Secreted protein" evidence="2">
    <location>
        <begin position="22"/>
        <end position="107"/>
    </location>
</feature>
<keyword evidence="1" id="KW-0472">Membrane</keyword>
<keyword evidence="2" id="KW-0732">Signal</keyword>
<feature type="signal peptide" evidence="2">
    <location>
        <begin position="1"/>
        <end position="21"/>
    </location>
</feature>
<keyword evidence="1" id="KW-1133">Transmembrane helix</keyword>
<keyword evidence="1" id="KW-0812">Transmembrane</keyword>
<protein>
    <recommendedName>
        <fullName evidence="4">Secreted protein</fullName>
    </recommendedName>
</protein>
<sequence>MTSFSFSSSFSFALLLSLVTNDNSGNGLWNGCTGRRALFGLLSSELDTSLSCCFFSSFALGATFVSLFGLVGGAGFTSASSDVSFALVSCDLDVAELVTEDSVRLED</sequence>
<evidence type="ECO:0008006" key="4">
    <source>
        <dbReference type="Google" id="ProtNLM"/>
    </source>
</evidence>
<accession>A0A8D8ZQK7</accession>
<dbReference type="EMBL" id="HBUF01028132">
    <property type="protein sequence ID" value="CAG6613650.1"/>
    <property type="molecule type" value="Transcribed_RNA"/>
</dbReference>
<name>A0A8D8ZQK7_9HEMI</name>
<dbReference type="EMBL" id="HBUF01531923">
    <property type="protein sequence ID" value="CAG6752071.1"/>
    <property type="molecule type" value="Transcribed_RNA"/>
</dbReference>
<dbReference type="EMBL" id="HBUF01531924">
    <property type="protein sequence ID" value="CAG6752074.1"/>
    <property type="molecule type" value="Transcribed_RNA"/>
</dbReference>
<dbReference type="AlphaFoldDB" id="A0A8D8ZQK7"/>
<evidence type="ECO:0000313" key="3">
    <source>
        <dbReference type="EMBL" id="CAG6752074.1"/>
    </source>
</evidence>
<evidence type="ECO:0000256" key="1">
    <source>
        <dbReference type="SAM" id="Phobius"/>
    </source>
</evidence>
<evidence type="ECO:0000256" key="2">
    <source>
        <dbReference type="SAM" id="SignalP"/>
    </source>
</evidence>
<dbReference type="EMBL" id="HBUF01348800">
    <property type="protein sequence ID" value="CAG6711968.1"/>
    <property type="molecule type" value="Transcribed_RNA"/>
</dbReference>
<feature type="transmembrane region" description="Helical" evidence="1">
    <location>
        <begin position="48"/>
        <end position="71"/>
    </location>
</feature>
<dbReference type="EMBL" id="HBUF01028131">
    <property type="protein sequence ID" value="CAG6613641.1"/>
    <property type="molecule type" value="Transcribed_RNA"/>
</dbReference>
<proteinExistence type="predicted"/>
<organism evidence="3">
    <name type="scientific">Cacopsylla melanoneura</name>
    <dbReference type="NCBI Taxonomy" id="428564"/>
    <lineage>
        <taxon>Eukaryota</taxon>
        <taxon>Metazoa</taxon>
        <taxon>Ecdysozoa</taxon>
        <taxon>Arthropoda</taxon>
        <taxon>Hexapoda</taxon>
        <taxon>Insecta</taxon>
        <taxon>Pterygota</taxon>
        <taxon>Neoptera</taxon>
        <taxon>Paraneoptera</taxon>
        <taxon>Hemiptera</taxon>
        <taxon>Sternorrhyncha</taxon>
        <taxon>Psylloidea</taxon>
        <taxon>Psyllidae</taxon>
        <taxon>Psyllinae</taxon>
        <taxon>Cacopsylla</taxon>
    </lineage>
</organism>
<dbReference type="EMBL" id="HBUF01348801">
    <property type="protein sequence ID" value="CAG6711971.1"/>
    <property type="molecule type" value="Transcribed_RNA"/>
</dbReference>